<protein>
    <recommendedName>
        <fullName evidence="3">Cytosolic protein</fullName>
    </recommendedName>
</protein>
<reference evidence="1 2" key="1">
    <citation type="journal article" date="2010" name="Stand. Genomic Sci.">
        <title>Complete genome sequence of Acetohalobium arabaticum type strain (Z-7288).</title>
        <authorList>
            <person name="Sikorski J."/>
            <person name="Lapidus A."/>
            <person name="Chertkov O."/>
            <person name="Lucas S."/>
            <person name="Copeland A."/>
            <person name="Glavina Del Rio T."/>
            <person name="Nolan M."/>
            <person name="Tice H."/>
            <person name="Cheng J.F."/>
            <person name="Han C."/>
            <person name="Brambilla E."/>
            <person name="Pitluck S."/>
            <person name="Liolios K."/>
            <person name="Ivanova N."/>
            <person name="Mavromatis K."/>
            <person name="Mikhailova N."/>
            <person name="Pati A."/>
            <person name="Bruce D."/>
            <person name="Detter C."/>
            <person name="Tapia R."/>
            <person name="Goodwin L."/>
            <person name="Chen A."/>
            <person name="Palaniappan K."/>
            <person name="Land M."/>
            <person name="Hauser L."/>
            <person name="Chang Y.J."/>
            <person name="Jeffries C.D."/>
            <person name="Rohde M."/>
            <person name="Goker M."/>
            <person name="Spring S."/>
            <person name="Woyke T."/>
            <person name="Bristow J."/>
            <person name="Eisen J.A."/>
            <person name="Markowitz V."/>
            <person name="Hugenholtz P."/>
            <person name="Kyrpides N.C."/>
            <person name="Klenk H.P."/>
        </authorList>
    </citation>
    <scope>NUCLEOTIDE SEQUENCE [LARGE SCALE GENOMIC DNA]</scope>
    <source>
        <strain evidence="2">ATCC 49924 / DSM 5501 / Z-7288</strain>
    </source>
</reference>
<evidence type="ECO:0000313" key="2">
    <source>
        <dbReference type="Proteomes" id="UP000001661"/>
    </source>
</evidence>
<keyword evidence="2" id="KW-1185">Reference proteome</keyword>
<dbReference type="HOGENOM" id="CLU_3113349_0_0_9"/>
<sequence>MAEMKDRADCPNIEVNEIDCTCTADCDLQGKCCACIQAHRQNDDLPACLA</sequence>
<evidence type="ECO:0008006" key="3">
    <source>
        <dbReference type="Google" id="ProtNLM"/>
    </source>
</evidence>
<dbReference type="Proteomes" id="UP000001661">
    <property type="component" value="Chromosome"/>
</dbReference>
<proteinExistence type="predicted"/>
<accession>D9QSL2</accession>
<dbReference type="EMBL" id="CP002105">
    <property type="protein sequence ID" value="ADL13475.1"/>
    <property type="molecule type" value="Genomic_DNA"/>
</dbReference>
<dbReference type="KEGG" id="aar:Acear_1978"/>
<dbReference type="AlphaFoldDB" id="D9QSL2"/>
<gene>
    <name evidence="1" type="ordered locus">Acear_1978</name>
</gene>
<organism evidence="1 2">
    <name type="scientific">Acetohalobium arabaticum (strain ATCC 49924 / DSM 5501 / Z-7288)</name>
    <dbReference type="NCBI Taxonomy" id="574087"/>
    <lineage>
        <taxon>Bacteria</taxon>
        <taxon>Bacillati</taxon>
        <taxon>Bacillota</taxon>
        <taxon>Clostridia</taxon>
        <taxon>Halanaerobiales</taxon>
        <taxon>Halobacteroidaceae</taxon>
        <taxon>Acetohalobium</taxon>
    </lineage>
</organism>
<dbReference type="STRING" id="574087.Acear_1978"/>
<dbReference type="RefSeq" id="WP_013278920.1">
    <property type="nucleotide sequence ID" value="NC_014378.1"/>
</dbReference>
<name>D9QSL2_ACEAZ</name>
<evidence type="ECO:0000313" key="1">
    <source>
        <dbReference type="EMBL" id="ADL13475.1"/>
    </source>
</evidence>